<gene>
    <name evidence="3" type="ORF">ACFQWB_10155</name>
</gene>
<name>A0ABW2V4Y5_9BACL</name>
<keyword evidence="4" id="KW-1185">Reference proteome</keyword>
<keyword evidence="2" id="KW-0732">Signal</keyword>
<evidence type="ECO:0000313" key="4">
    <source>
        <dbReference type="Proteomes" id="UP001596528"/>
    </source>
</evidence>
<proteinExistence type="predicted"/>
<feature type="chain" id="PRO_5047462076" evidence="2">
    <location>
        <begin position="22"/>
        <end position="304"/>
    </location>
</feature>
<accession>A0ABW2V4Y5</accession>
<dbReference type="Proteomes" id="UP001596528">
    <property type="component" value="Unassembled WGS sequence"/>
</dbReference>
<organism evidence="3 4">
    <name type="scientific">Paenibacillus thermoaerophilus</name>
    <dbReference type="NCBI Taxonomy" id="1215385"/>
    <lineage>
        <taxon>Bacteria</taxon>
        <taxon>Bacillati</taxon>
        <taxon>Bacillota</taxon>
        <taxon>Bacilli</taxon>
        <taxon>Bacillales</taxon>
        <taxon>Paenibacillaceae</taxon>
        <taxon>Paenibacillus</taxon>
    </lineage>
</organism>
<evidence type="ECO:0000256" key="2">
    <source>
        <dbReference type="SAM" id="SignalP"/>
    </source>
</evidence>
<feature type="region of interest" description="Disordered" evidence="1">
    <location>
        <begin position="187"/>
        <end position="207"/>
    </location>
</feature>
<evidence type="ECO:0000256" key="1">
    <source>
        <dbReference type="SAM" id="MobiDB-lite"/>
    </source>
</evidence>
<dbReference type="RefSeq" id="WP_138788089.1">
    <property type="nucleotide sequence ID" value="NZ_JBHTGQ010000023.1"/>
</dbReference>
<dbReference type="EMBL" id="JBHTGQ010000023">
    <property type="protein sequence ID" value="MFC7750288.1"/>
    <property type="molecule type" value="Genomic_DNA"/>
</dbReference>
<reference evidence="4" key="1">
    <citation type="journal article" date="2019" name="Int. J. Syst. Evol. Microbiol.">
        <title>The Global Catalogue of Microorganisms (GCM) 10K type strain sequencing project: providing services to taxonomists for standard genome sequencing and annotation.</title>
        <authorList>
            <consortium name="The Broad Institute Genomics Platform"/>
            <consortium name="The Broad Institute Genome Sequencing Center for Infectious Disease"/>
            <person name="Wu L."/>
            <person name="Ma J."/>
        </authorList>
    </citation>
    <scope>NUCLEOTIDE SEQUENCE [LARGE SCALE GENOMIC DNA]</scope>
    <source>
        <strain evidence="4">JCM 18657</strain>
    </source>
</reference>
<sequence>MNELRIRAGMAALVLAAALSAVPGLRGATAAAGQAIAYGQASPHGQEPEAEASMDEHIEQWIQALAETEPFAEWLGASWDKQPLGPGTHAWVVVLSREGRDIGYLVVEALADGDYRLGEYGSGDYPLFGTNALYRELVRHGIYSYTSIDRWYQDGLHALWIVRTADSDTPILLDARTAEWLPLESVPSAEEAPDTGAGGNPVPQDDSRQVIRSQQVESFDPYDDLSWLIDAPLDIDQAQSLIDTLEEAGRLTFVSKLYGKRITAPLAVTGYQEWSDGRLYIRLEQSGVRYLPWGGWISFGRFYG</sequence>
<protein>
    <submittedName>
        <fullName evidence="3">Uncharacterized protein</fullName>
    </submittedName>
</protein>
<comment type="caution">
    <text evidence="3">The sequence shown here is derived from an EMBL/GenBank/DDBJ whole genome shotgun (WGS) entry which is preliminary data.</text>
</comment>
<evidence type="ECO:0000313" key="3">
    <source>
        <dbReference type="EMBL" id="MFC7750288.1"/>
    </source>
</evidence>
<feature type="signal peptide" evidence="2">
    <location>
        <begin position="1"/>
        <end position="21"/>
    </location>
</feature>